<accession>A0A7S1CZI7</accession>
<dbReference type="PANTHER" id="PTHR12265:SF30">
    <property type="entry name" value="TRANSMEMBRANE PROTEIN 53"/>
    <property type="match status" value="1"/>
</dbReference>
<sequence length="274" mass="31004">MNQKTELRVNVPQQQDASIRAVVVVLGWFGSKLRHVQKYSELYEARQCATITGHLDELTVLLTDSVKIEAFVQDVVHEAAKLLRMDKDTPLVLHAFSNGGALVIKAIEQHIDRMNSLSDSYGPDWQIVRERLACGAEFFDSSPVYIHPHAIQNSVKAGISSTILQFFASMLMWFLLHLSNFLSYAHGIPTFRESYWNHWTSSPRNVCPTQAYVYSTADDITDPAKVLELTKIRAQKGVNVLTKCFDDTGHVQHLLKRKPEYCVMINTVLSAIEK</sequence>
<dbReference type="InterPro" id="IPR008547">
    <property type="entry name" value="DUF829_TMEM53"/>
</dbReference>
<evidence type="ECO:0008006" key="8">
    <source>
        <dbReference type="Google" id="ProtNLM"/>
    </source>
</evidence>
<comment type="similarity">
    <text evidence="1">Belongs to the TMEM53 family.</text>
</comment>
<proteinExistence type="inferred from homology"/>
<evidence type="ECO:0000256" key="5">
    <source>
        <dbReference type="ARBA" id="ARBA00023242"/>
    </source>
</evidence>
<organism evidence="7">
    <name type="scientific">Cyclophora tenuis</name>
    <name type="common">Marine diatom</name>
    <dbReference type="NCBI Taxonomy" id="216820"/>
    <lineage>
        <taxon>Eukaryota</taxon>
        <taxon>Sar</taxon>
        <taxon>Stramenopiles</taxon>
        <taxon>Ochrophyta</taxon>
        <taxon>Bacillariophyta</taxon>
        <taxon>Fragilariophyceae</taxon>
        <taxon>Fragilariophycidae</taxon>
        <taxon>Cyclophorales</taxon>
        <taxon>Cyclophoraceae</taxon>
        <taxon>Cyclophora</taxon>
    </lineage>
</organism>
<dbReference type="Pfam" id="PF05705">
    <property type="entry name" value="DUF829"/>
    <property type="match status" value="1"/>
</dbReference>
<dbReference type="AlphaFoldDB" id="A0A7S1CZI7"/>
<evidence type="ECO:0000256" key="2">
    <source>
        <dbReference type="ARBA" id="ARBA00022692"/>
    </source>
</evidence>
<keyword evidence="5" id="KW-0539">Nucleus</keyword>
<dbReference type="SUPFAM" id="SSF53474">
    <property type="entry name" value="alpha/beta-Hydrolases"/>
    <property type="match status" value="1"/>
</dbReference>
<keyword evidence="4" id="KW-0472">Membrane</keyword>
<gene>
    <name evidence="7" type="ORF">CTEN0397_LOCUS2863</name>
</gene>
<dbReference type="EMBL" id="HBFW01004456">
    <property type="protein sequence ID" value="CAD8931840.1"/>
    <property type="molecule type" value="Transcribed_RNA"/>
</dbReference>
<protein>
    <recommendedName>
        <fullName evidence="8">Transmembrane protein 53</fullName>
    </recommendedName>
</protein>
<evidence type="ECO:0000256" key="6">
    <source>
        <dbReference type="ARBA" id="ARBA00034303"/>
    </source>
</evidence>
<dbReference type="GO" id="GO:0005640">
    <property type="term" value="C:nuclear outer membrane"/>
    <property type="evidence" value="ECO:0007669"/>
    <property type="project" value="UniProtKB-SubCell"/>
</dbReference>
<dbReference type="Gene3D" id="3.40.50.1820">
    <property type="entry name" value="alpha/beta hydrolase"/>
    <property type="match status" value="1"/>
</dbReference>
<dbReference type="PANTHER" id="PTHR12265">
    <property type="entry name" value="TRANSMEMBRANE PROTEIN 53"/>
    <property type="match status" value="1"/>
</dbReference>
<reference evidence="7" key="1">
    <citation type="submission" date="2021-01" db="EMBL/GenBank/DDBJ databases">
        <authorList>
            <person name="Corre E."/>
            <person name="Pelletier E."/>
            <person name="Niang G."/>
            <person name="Scheremetjew M."/>
            <person name="Finn R."/>
            <person name="Kale V."/>
            <person name="Holt S."/>
            <person name="Cochrane G."/>
            <person name="Meng A."/>
            <person name="Brown T."/>
            <person name="Cohen L."/>
        </authorList>
    </citation>
    <scope>NUCLEOTIDE SEQUENCE</scope>
    <source>
        <strain evidence="7">ECT3854</strain>
    </source>
</reference>
<name>A0A7S1CZI7_CYCTE</name>
<keyword evidence="3" id="KW-1133">Transmembrane helix</keyword>
<evidence type="ECO:0000256" key="1">
    <source>
        <dbReference type="ARBA" id="ARBA00007387"/>
    </source>
</evidence>
<keyword evidence="2" id="KW-0812">Transmembrane</keyword>
<dbReference type="InterPro" id="IPR029058">
    <property type="entry name" value="AB_hydrolase_fold"/>
</dbReference>
<evidence type="ECO:0000313" key="7">
    <source>
        <dbReference type="EMBL" id="CAD8931840.1"/>
    </source>
</evidence>
<evidence type="ECO:0000256" key="4">
    <source>
        <dbReference type="ARBA" id="ARBA00023136"/>
    </source>
</evidence>
<evidence type="ECO:0000256" key="3">
    <source>
        <dbReference type="ARBA" id="ARBA00022989"/>
    </source>
</evidence>
<comment type="subcellular location">
    <subcellularLocation>
        <location evidence="6">Nucleus outer membrane</location>
        <topology evidence="6">Single-pass membrane protein</topology>
    </subcellularLocation>
</comment>